<dbReference type="KEGG" id="tga:TGAM_0213"/>
<dbReference type="SUPFAM" id="SSF52540">
    <property type="entry name" value="P-loop containing nucleoside triphosphate hydrolases"/>
    <property type="match status" value="1"/>
</dbReference>
<evidence type="ECO:0000313" key="3">
    <source>
        <dbReference type="EMBL" id="ACS32715.1"/>
    </source>
</evidence>
<dbReference type="SUPFAM" id="SSF52980">
    <property type="entry name" value="Restriction endonuclease-like"/>
    <property type="match status" value="1"/>
</dbReference>
<accession>C5A3A3</accession>
<gene>
    <name evidence="3" type="ordered locus">TGAM_0213</name>
</gene>
<dbReference type="AlphaFoldDB" id="C5A3A3"/>
<evidence type="ECO:0000313" key="4">
    <source>
        <dbReference type="Proteomes" id="UP000001488"/>
    </source>
</evidence>
<dbReference type="PANTHER" id="PTHR34704:SF2">
    <property type="entry name" value="ATPASE"/>
    <property type="match status" value="1"/>
</dbReference>
<dbReference type="Gene3D" id="3.40.50.300">
    <property type="entry name" value="P-loop containing nucleotide triphosphate hydrolases"/>
    <property type="match status" value="1"/>
</dbReference>
<dbReference type="HOGENOM" id="CLU_041137_3_0_2"/>
<dbReference type="InterPro" id="IPR036390">
    <property type="entry name" value="WH_DNA-bd_sf"/>
</dbReference>
<dbReference type="STRING" id="593117.TGAM_0213"/>
<dbReference type="InterPro" id="IPR011579">
    <property type="entry name" value="ATPase_dom"/>
</dbReference>
<dbReference type="PATRIC" id="fig|593117.10.peg.215"/>
<dbReference type="Proteomes" id="UP000001488">
    <property type="component" value="Chromosome"/>
</dbReference>
<dbReference type="InterPro" id="IPR027417">
    <property type="entry name" value="P-loop_NTPase"/>
</dbReference>
<dbReference type="Pfam" id="PF01637">
    <property type="entry name" value="ATPase_2"/>
    <property type="match status" value="1"/>
</dbReference>
<dbReference type="PaxDb" id="593117-TGAM_0213"/>
<protein>
    <submittedName>
        <fullName evidence="3">Prokaryotic ATPase, AAA superfamily</fullName>
    </submittedName>
</protein>
<feature type="domain" description="ATPase" evidence="1">
    <location>
        <begin position="5"/>
        <end position="199"/>
    </location>
</feature>
<organism evidence="3 4">
    <name type="scientific">Thermococcus gammatolerans (strain DSM 15229 / JCM 11827 / EJ3)</name>
    <dbReference type="NCBI Taxonomy" id="593117"/>
    <lineage>
        <taxon>Archaea</taxon>
        <taxon>Methanobacteriati</taxon>
        <taxon>Methanobacteriota</taxon>
        <taxon>Thermococci</taxon>
        <taxon>Thermococcales</taxon>
        <taxon>Thermococcaceae</taxon>
        <taxon>Thermococcus</taxon>
    </lineage>
</organism>
<dbReference type="eggNOG" id="arCOG03166">
    <property type="taxonomic scope" value="Archaea"/>
</dbReference>
<dbReference type="GeneID" id="7988788"/>
<evidence type="ECO:0000259" key="2">
    <source>
        <dbReference type="Pfam" id="PF03008"/>
    </source>
</evidence>
<sequence length="468" mass="54548">MLREFVNRREEIKTLKDLWRKEGLTLALVYGRRRVGKTRLLEEFSRDKNRVFVIFEDKPREYNFRLLSKKVSEFIGFNVEVRDFPSLFALLKRLTNERVLVVLDEFSYLIKKDRGVLSELSRAIEENRDLNALIVVSGSHVSLLEREFFDYSSPIYGRSDANIKVRPLKFKHLYEWFNASTEDLVKIYSVTGGTPKYLEFFSGRNVEEEIKANFFNSSAFLFREARALLSEELRELSTYLAILEAIARGNTKVTQIANFCYMKENQVVPYLRVLGELGIVRKVTPLFGKKGIYEIADNYFLFWSRFVSPYYEEIEGNFTEAAVFDFERNFNTFLGRPFEEIAREFLIEANRKNLLPFRFTKLGRWWRRGEEIDIVALDEGSKKALFVEVKWSDLTAGKARKVLRQLEKKAELVGLEDYEKHYGIIAKRIEGKENLGLAFDLGDFDEVFTKRLSKTAGSNDSLSIGGES</sequence>
<dbReference type="Pfam" id="PF03008">
    <property type="entry name" value="DUF234"/>
    <property type="match status" value="1"/>
</dbReference>
<reference evidence="3 4" key="1">
    <citation type="journal article" date="2007" name="Genome Biol.">
        <title>Genome analysis and genome-wide proteomics of Thermococcus gammatolerans, the most radioresistant organism known amongst the Archaea.</title>
        <authorList>
            <person name="Zivanovic Y."/>
            <person name="Armengaud J."/>
            <person name="Lagorce A."/>
            <person name="Leplat C."/>
            <person name="Guerin P."/>
            <person name="Dutertre M."/>
            <person name="Anthouard V."/>
            <person name="Forterre P."/>
            <person name="Wincker P."/>
            <person name="Confalonieri F."/>
        </authorList>
    </citation>
    <scope>NUCLEOTIDE SEQUENCE [LARGE SCALE GENOMIC DNA]</scope>
    <source>
        <strain evidence="4">DSM 15229 / JCM 11827 / EJ3</strain>
    </source>
</reference>
<feature type="domain" description="DUF234" evidence="2">
    <location>
        <begin position="303"/>
        <end position="402"/>
    </location>
</feature>
<dbReference type="InterPro" id="IPR011335">
    <property type="entry name" value="Restrct_endonuc-II-like"/>
</dbReference>
<proteinExistence type="predicted"/>
<dbReference type="RefSeq" id="WP_015857835.1">
    <property type="nucleotide sequence ID" value="NC_012804.1"/>
</dbReference>
<dbReference type="OrthoDB" id="132045at2157"/>
<keyword evidence="4" id="KW-1185">Reference proteome</keyword>
<dbReference type="SUPFAM" id="SSF46785">
    <property type="entry name" value="Winged helix' DNA-binding domain"/>
    <property type="match status" value="1"/>
</dbReference>
<name>C5A3A3_THEGJ</name>
<dbReference type="GO" id="GO:0005524">
    <property type="term" value="F:ATP binding"/>
    <property type="evidence" value="ECO:0007669"/>
    <property type="project" value="InterPro"/>
</dbReference>
<dbReference type="PANTHER" id="PTHR34704">
    <property type="entry name" value="ATPASE"/>
    <property type="match status" value="1"/>
</dbReference>
<dbReference type="InterPro" id="IPR004256">
    <property type="entry name" value="DUF234"/>
</dbReference>
<dbReference type="EMBL" id="CP001398">
    <property type="protein sequence ID" value="ACS32715.1"/>
    <property type="molecule type" value="Genomic_DNA"/>
</dbReference>
<evidence type="ECO:0000259" key="1">
    <source>
        <dbReference type="Pfam" id="PF01637"/>
    </source>
</evidence>